<dbReference type="Proteomes" id="UP001217838">
    <property type="component" value="Unassembled WGS sequence"/>
</dbReference>
<keyword evidence="3" id="KW-1185">Reference proteome</keyword>
<evidence type="ECO:0000256" key="1">
    <source>
        <dbReference type="SAM" id="MobiDB-lite"/>
    </source>
</evidence>
<gene>
    <name evidence="2" type="ORF">POL58_20540</name>
</gene>
<name>A0ABT5B9I2_9BACT</name>
<dbReference type="RefSeq" id="WP_271999971.1">
    <property type="nucleotide sequence ID" value="NZ_JAQNDN010000010.1"/>
</dbReference>
<evidence type="ECO:0000313" key="3">
    <source>
        <dbReference type="Proteomes" id="UP001217838"/>
    </source>
</evidence>
<evidence type="ECO:0000313" key="2">
    <source>
        <dbReference type="EMBL" id="MDC0670154.1"/>
    </source>
</evidence>
<reference evidence="2 3" key="1">
    <citation type="submission" date="2022-11" db="EMBL/GenBank/DDBJ databases">
        <title>Minimal conservation of predation-associated metabolite biosynthetic gene clusters underscores biosynthetic potential of Myxococcota including descriptions for ten novel species: Archangium lansinium sp. nov., Myxococcus landrumus sp. nov., Nannocystis bai.</title>
        <authorList>
            <person name="Ahearne A."/>
            <person name="Stevens C."/>
            <person name="Dowd S."/>
        </authorList>
    </citation>
    <scope>NUCLEOTIDE SEQUENCE [LARGE SCALE GENOMIC DNA]</scope>
    <source>
        <strain evidence="2 3">NCELM</strain>
    </source>
</reference>
<evidence type="ECO:0008006" key="4">
    <source>
        <dbReference type="Google" id="ProtNLM"/>
    </source>
</evidence>
<comment type="caution">
    <text evidence="2">The sequence shown here is derived from an EMBL/GenBank/DDBJ whole genome shotgun (WGS) entry which is preliminary data.</text>
</comment>
<feature type="region of interest" description="Disordered" evidence="1">
    <location>
        <begin position="107"/>
        <end position="144"/>
    </location>
</feature>
<organism evidence="2 3">
    <name type="scientific">Nannocystis radixulma</name>
    <dbReference type="NCBI Taxonomy" id="2995305"/>
    <lineage>
        <taxon>Bacteria</taxon>
        <taxon>Pseudomonadati</taxon>
        <taxon>Myxococcota</taxon>
        <taxon>Polyangia</taxon>
        <taxon>Nannocystales</taxon>
        <taxon>Nannocystaceae</taxon>
        <taxon>Nannocystis</taxon>
    </lineage>
</organism>
<sequence length="169" mass="17763">MVSMSRRVLGAGLAVAVITFTPGVTRADVIISMPDKIDWHCTPEEQCPTGVVCEYGALDRIDVGADCRADAKTKGWERRCREGGPSGGKEVFCPLGATGSWTMRRRPVKDVPDSVEVPGAEATNGPAGGPATLPPEPPRSTTNSCAVGNAGLGAVCLVLAFTLLRRRRS</sequence>
<dbReference type="EMBL" id="JAQNDN010000010">
    <property type="protein sequence ID" value="MDC0670154.1"/>
    <property type="molecule type" value="Genomic_DNA"/>
</dbReference>
<protein>
    <recommendedName>
        <fullName evidence="4">MYXO-CTERM domain-containing protein</fullName>
    </recommendedName>
</protein>
<proteinExistence type="predicted"/>
<accession>A0ABT5B9I2</accession>